<dbReference type="Gene3D" id="3.30.420.40">
    <property type="match status" value="1"/>
</dbReference>
<keyword evidence="7" id="KW-1185">Reference proteome</keyword>
<evidence type="ECO:0000256" key="1">
    <source>
        <dbReference type="ARBA" id="ARBA00009283"/>
    </source>
</evidence>
<comment type="caution">
    <text evidence="6">The sequence shown here is derived from an EMBL/GenBank/DDBJ whole genome shotgun (WGS) entry which is preliminary data.</text>
</comment>
<dbReference type="PANTHER" id="PTHR11782">
    <property type="entry name" value="ADENOSINE/GUANOSINE DIPHOSPHATASE"/>
    <property type="match status" value="1"/>
</dbReference>
<evidence type="ECO:0000313" key="7">
    <source>
        <dbReference type="Proteomes" id="UP000003163"/>
    </source>
</evidence>
<reference evidence="6 7" key="1">
    <citation type="submission" date="2011-08" db="EMBL/GenBank/DDBJ databases">
        <authorList>
            <person name="Liu Z.J."/>
            <person name="Shi F.L."/>
            <person name="Lu J.Q."/>
            <person name="Li M."/>
            <person name="Wang Z.L."/>
        </authorList>
    </citation>
    <scope>NUCLEOTIDE SEQUENCE [LARGE SCALE GENOMIC DNA]</scope>
    <source>
        <strain evidence="6 7">USNM 41457</strain>
    </source>
</reference>
<dbReference type="VEuPathDB" id="MicrosporidiaDB:EDEG_02886"/>
<evidence type="ECO:0000256" key="4">
    <source>
        <dbReference type="PIRSR" id="PIRSR600407-2"/>
    </source>
</evidence>
<proteinExistence type="inferred from homology"/>
<reference evidence="7" key="2">
    <citation type="submission" date="2015-07" db="EMBL/GenBank/DDBJ databases">
        <title>Contrasting host-pathogen interactions and genome evolution in two generalist and specialist microsporidian pathogens of mosquitoes.</title>
        <authorList>
            <consortium name="The Broad Institute Genomics Platform"/>
            <consortium name="The Broad Institute Genome Sequencing Center for Infectious Disease"/>
            <person name="Cuomo C.A."/>
            <person name="Sanscrainte N.D."/>
            <person name="Goldberg J.M."/>
            <person name="Heiman D."/>
            <person name="Young S."/>
            <person name="Zeng Q."/>
            <person name="Becnel J.J."/>
            <person name="Birren B.W."/>
        </authorList>
    </citation>
    <scope>NUCLEOTIDE SEQUENCE [LARGE SCALE GENOMIC DNA]</scope>
    <source>
        <strain evidence="7">USNM 41457</strain>
    </source>
</reference>
<dbReference type="Pfam" id="PF01150">
    <property type="entry name" value="GDA1_CD39"/>
    <property type="match status" value="1"/>
</dbReference>
<evidence type="ECO:0008006" key="8">
    <source>
        <dbReference type="Google" id="ProtNLM"/>
    </source>
</evidence>
<dbReference type="OrthoDB" id="6372431at2759"/>
<keyword evidence="4" id="KW-0547">Nucleotide-binding</keyword>
<feature type="chain" id="PRO_5003821736" description="Ppx/GppA phosphatase domain-containing protein" evidence="5">
    <location>
        <begin position="18"/>
        <end position="383"/>
    </location>
</feature>
<name>J9DMX8_EDHAE</name>
<dbReference type="InParanoid" id="J9DMX8"/>
<sequence>MLLICLLKFTLSITVNSFLSKMRDVMINDGFSGEQKFVAVIDAGSTGTRLNIFGFLVPGNILDFFSIERVSPGLHSFESKDDMEKNLKKLIDNSNKTLSSYGTSLEKVPVVFEATAGMRMIDPARKKKILNAVELTFCSNKIKLHDINILNGLNEGIYALETLSFLKNFNFNVLQKYGCHDDILRASMTQYIPDFCTNINMKKQCKYIGIFDMGGGSLQIAYEFEKSSSYNDPVHVIEGKDKKIFIASFDGWGLNEAMSVFKKFKNYKIRKKSTATEISAELMKDFKSLEKPNINDVNELYLLSYFYEKLTQLGCGRETTYNEIEKLYKKRCDDSSEQFCDEISYIISFIDSMNVDHGKKMFVVHDIAGINLNWSLSRAIMLL</sequence>
<dbReference type="GO" id="GO:0017110">
    <property type="term" value="F:nucleoside diphosphate phosphatase activity"/>
    <property type="evidence" value="ECO:0007669"/>
    <property type="project" value="UniProtKB-ARBA"/>
</dbReference>
<dbReference type="AlphaFoldDB" id="J9DMX8"/>
<organism evidence="6 7">
    <name type="scientific">Edhazardia aedis (strain USNM 41457)</name>
    <name type="common">Microsporidian parasite</name>
    <dbReference type="NCBI Taxonomy" id="1003232"/>
    <lineage>
        <taxon>Eukaryota</taxon>
        <taxon>Fungi</taxon>
        <taxon>Fungi incertae sedis</taxon>
        <taxon>Microsporidia</taxon>
        <taxon>Edhazardia</taxon>
    </lineage>
</organism>
<keyword evidence="4" id="KW-0067">ATP-binding</keyword>
<dbReference type="Gene3D" id="3.30.420.150">
    <property type="entry name" value="Exopolyphosphatase. Domain 2"/>
    <property type="match status" value="1"/>
</dbReference>
<protein>
    <recommendedName>
        <fullName evidence="8">Ppx/GppA phosphatase domain-containing protein</fullName>
    </recommendedName>
</protein>
<feature type="signal peptide" evidence="5">
    <location>
        <begin position="1"/>
        <end position="17"/>
    </location>
</feature>
<feature type="active site" description="Proton acceptor" evidence="3">
    <location>
        <position position="155"/>
    </location>
</feature>
<dbReference type="FunCoup" id="J9DMX8">
    <property type="interactions" value="101"/>
</dbReference>
<accession>J9DMX8</accession>
<dbReference type="GO" id="GO:0005524">
    <property type="term" value="F:ATP binding"/>
    <property type="evidence" value="ECO:0007669"/>
    <property type="project" value="UniProtKB-KW"/>
</dbReference>
<dbReference type="Proteomes" id="UP000003163">
    <property type="component" value="Unassembled WGS sequence"/>
</dbReference>
<dbReference type="CDD" id="cd24003">
    <property type="entry name" value="ASKHA_NBD_GDA1_CD39_NTPase"/>
    <property type="match status" value="1"/>
</dbReference>
<dbReference type="EMBL" id="AFBI03000059">
    <property type="protein sequence ID" value="EJW02702.1"/>
    <property type="molecule type" value="Genomic_DNA"/>
</dbReference>
<dbReference type="OMA" id="QINTIFV"/>
<evidence type="ECO:0000256" key="2">
    <source>
        <dbReference type="ARBA" id="ARBA00022801"/>
    </source>
</evidence>
<gene>
    <name evidence="6" type="ORF">EDEG_02886</name>
</gene>
<keyword evidence="2" id="KW-0378">Hydrolase</keyword>
<evidence type="ECO:0000256" key="3">
    <source>
        <dbReference type="PIRSR" id="PIRSR600407-1"/>
    </source>
</evidence>
<evidence type="ECO:0000256" key="5">
    <source>
        <dbReference type="SAM" id="SignalP"/>
    </source>
</evidence>
<dbReference type="InterPro" id="IPR000407">
    <property type="entry name" value="GDA1_CD39_NTPase"/>
</dbReference>
<keyword evidence="5" id="KW-0732">Signal</keyword>
<dbReference type="HOGENOM" id="CLU_760693_0_0_1"/>
<dbReference type="STRING" id="1003232.J9DMX8"/>
<evidence type="ECO:0000313" key="6">
    <source>
        <dbReference type="EMBL" id="EJW02702.1"/>
    </source>
</evidence>
<feature type="binding site" evidence="4">
    <location>
        <begin position="215"/>
        <end position="219"/>
    </location>
    <ligand>
        <name>ATP</name>
        <dbReference type="ChEBI" id="CHEBI:30616"/>
    </ligand>
</feature>
<comment type="similarity">
    <text evidence="1">Belongs to the GDA1/CD39 NTPase family.</text>
</comment>